<evidence type="ECO:0000256" key="1">
    <source>
        <dbReference type="ARBA" id="ARBA00004196"/>
    </source>
</evidence>
<dbReference type="InterPro" id="IPR014755">
    <property type="entry name" value="Cu-Rt/internalin_Ig-like"/>
</dbReference>
<dbReference type="AlphaFoldDB" id="A0A1T4W2R2"/>
<protein>
    <recommendedName>
        <fullName evidence="5">Copper resistance protein C</fullName>
    </recommendedName>
</protein>
<dbReference type="SUPFAM" id="SSF81296">
    <property type="entry name" value="E set domains"/>
    <property type="match status" value="1"/>
</dbReference>
<name>A0A1T4W2R2_9GAMM</name>
<evidence type="ECO:0000259" key="7">
    <source>
        <dbReference type="Pfam" id="PF04234"/>
    </source>
</evidence>
<keyword evidence="3 5" id="KW-0732">Signal</keyword>
<dbReference type="PANTHER" id="PTHR34820:SF4">
    <property type="entry name" value="INNER MEMBRANE PROTEIN YEBZ"/>
    <property type="match status" value="1"/>
</dbReference>
<dbReference type="GO" id="GO:0046688">
    <property type="term" value="P:response to copper ion"/>
    <property type="evidence" value="ECO:0007669"/>
    <property type="project" value="UniProtKB-UniRule"/>
</dbReference>
<accession>A0A1T4W2R2</accession>
<keyword evidence="9" id="KW-1185">Reference proteome</keyword>
<dbReference type="RefSeq" id="WP_078921346.1">
    <property type="nucleotide sequence ID" value="NZ_FUYB01000003.1"/>
</dbReference>
<dbReference type="GO" id="GO:0042597">
    <property type="term" value="C:periplasmic space"/>
    <property type="evidence" value="ECO:0007669"/>
    <property type="project" value="UniProtKB-SubCell"/>
</dbReference>
<keyword evidence="4 5" id="KW-0186">Copper</keyword>
<dbReference type="Proteomes" id="UP000190460">
    <property type="component" value="Unassembled WGS sequence"/>
</dbReference>
<feature type="domain" description="CopC" evidence="7">
    <location>
        <begin position="21"/>
        <end position="113"/>
    </location>
</feature>
<evidence type="ECO:0000313" key="8">
    <source>
        <dbReference type="EMBL" id="SKA71487.1"/>
    </source>
</evidence>
<dbReference type="EMBL" id="FUYB01000003">
    <property type="protein sequence ID" value="SKA71487.1"/>
    <property type="molecule type" value="Genomic_DNA"/>
</dbReference>
<evidence type="ECO:0000313" key="9">
    <source>
        <dbReference type="Proteomes" id="UP000190460"/>
    </source>
</evidence>
<feature type="chain" id="PRO_5012278600" description="Copper resistance protein C" evidence="6">
    <location>
        <begin position="21"/>
        <end position="131"/>
    </location>
</feature>
<comment type="function">
    <text evidence="5">Involved in copper resistance.</text>
</comment>
<evidence type="ECO:0000256" key="5">
    <source>
        <dbReference type="RuleBase" id="RU369037"/>
    </source>
</evidence>
<dbReference type="STRING" id="92487.SAMN02745130_00852"/>
<comment type="subcellular location">
    <subcellularLocation>
        <location evidence="1">Cell envelope</location>
    </subcellularLocation>
    <subcellularLocation>
        <location evidence="5">Periplasm</location>
    </subcellularLocation>
</comment>
<dbReference type="Pfam" id="PF04234">
    <property type="entry name" value="CopC"/>
    <property type="match status" value="1"/>
</dbReference>
<dbReference type="GO" id="GO:0030313">
    <property type="term" value="C:cell envelope"/>
    <property type="evidence" value="ECO:0007669"/>
    <property type="project" value="UniProtKB-SubCell"/>
</dbReference>
<dbReference type="OrthoDB" id="5568545at2"/>
<proteinExistence type="inferred from homology"/>
<dbReference type="InterPro" id="IPR007348">
    <property type="entry name" value="CopC_dom"/>
</dbReference>
<keyword evidence="5" id="KW-0574">Periplasm</keyword>
<evidence type="ECO:0000256" key="3">
    <source>
        <dbReference type="ARBA" id="ARBA00022729"/>
    </source>
</evidence>
<keyword evidence="2 5" id="KW-0479">Metal-binding</keyword>
<reference evidence="8 9" key="1">
    <citation type="submission" date="2017-02" db="EMBL/GenBank/DDBJ databases">
        <authorList>
            <person name="Peterson S.W."/>
        </authorList>
    </citation>
    <scope>NUCLEOTIDE SEQUENCE [LARGE SCALE GENOMIC DNA]</scope>
    <source>
        <strain evidence="8 9">ATCC 49788</strain>
    </source>
</reference>
<organism evidence="8 9">
    <name type="scientific">Thiothrix eikelboomii</name>
    <dbReference type="NCBI Taxonomy" id="92487"/>
    <lineage>
        <taxon>Bacteria</taxon>
        <taxon>Pseudomonadati</taxon>
        <taxon>Pseudomonadota</taxon>
        <taxon>Gammaproteobacteria</taxon>
        <taxon>Thiotrichales</taxon>
        <taxon>Thiotrichaceae</taxon>
        <taxon>Thiothrix</taxon>
    </lineage>
</organism>
<feature type="signal peptide" evidence="6">
    <location>
        <begin position="1"/>
        <end position="20"/>
    </location>
</feature>
<dbReference type="InterPro" id="IPR014756">
    <property type="entry name" value="Ig_E-set"/>
</dbReference>
<sequence length="131" mass="14129">MKLMKILAATLLLVSSSVFAHTSLKSSVPANNAMLDKAPTELSLTFGAKVKLVGLTVVDSKGAKVALDFKAPKDMQTSFTQKLPMLKPEMYTVAWVMMGADMHKMSGKFGFMVHGPNGAMPQSHDAMPHPH</sequence>
<dbReference type="GO" id="GO:0005507">
    <property type="term" value="F:copper ion binding"/>
    <property type="evidence" value="ECO:0007669"/>
    <property type="project" value="UniProtKB-UniRule"/>
</dbReference>
<gene>
    <name evidence="8" type="ORF">SAMN02745130_00852</name>
</gene>
<evidence type="ECO:0000256" key="6">
    <source>
        <dbReference type="SAM" id="SignalP"/>
    </source>
</evidence>
<dbReference type="GO" id="GO:0006825">
    <property type="term" value="P:copper ion transport"/>
    <property type="evidence" value="ECO:0007669"/>
    <property type="project" value="InterPro"/>
</dbReference>
<comment type="similarity">
    <text evidence="5">Belongs to the CopC family.</text>
</comment>
<dbReference type="Gene3D" id="2.60.40.1220">
    <property type="match status" value="1"/>
</dbReference>
<evidence type="ECO:0000256" key="2">
    <source>
        <dbReference type="ARBA" id="ARBA00022723"/>
    </source>
</evidence>
<dbReference type="PANTHER" id="PTHR34820">
    <property type="entry name" value="INNER MEMBRANE PROTEIN YEBZ"/>
    <property type="match status" value="1"/>
</dbReference>
<dbReference type="GO" id="GO:0005886">
    <property type="term" value="C:plasma membrane"/>
    <property type="evidence" value="ECO:0007669"/>
    <property type="project" value="TreeGrafter"/>
</dbReference>
<dbReference type="InterPro" id="IPR032694">
    <property type="entry name" value="CopC/D"/>
</dbReference>
<evidence type="ECO:0000256" key="4">
    <source>
        <dbReference type="ARBA" id="ARBA00023008"/>
    </source>
</evidence>